<evidence type="ECO:0008006" key="4">
    <source>
        <dbReference type="Google" id="ProtNLM"/>
    </source>
</evidence>
<dbReference type="OrthoDB" id="9924960at2"/>
<proteinExistence type="predicted"/>
<keyword evidence="3" id="KW-1185">Reference proteome</keyword>
<evidence type="ECO:0000313" key="2">
    <source>
        <dbReference type="EMBL" id="MRG93715.1"/>
    </source>
</evidence>
<gene>
    <name evidence="2" type="ORF">GF068_17620</name>
</gene>
<evidence type="ECO:0000313" key="3">
    <source>
        <dbReference type="Proteomes" id="UP000440224"/>
    </source>
</evidence>
<dbReference type="Proteomes" id="UP000440224">
    <property type="component" value="Unassembled WGS sequence"/>
</dbReference>
<name>A0A6N7PTY2_9BACT</name>
<feature type="region of interest" description="Disordered" evidence="1">
    <location>
        <begin position="76"/>
        <end position="106"/>
    </location>
</feature>
<dbReference type="RefSeq" id="WP_153820579.1">
    <property type="nucleotide sequence ID" value="NZ_WJIE01000005.1"/>
</dbReference>
<dbReference type="EMBL" id="WJIE01000005">
    <property type="protein sequence ID" value="MRG93715.1"/>
    <property type="molecule type" value="Genomic_DNA"/>
</dbReference>
<dbReference type="AlphaFoldDB" id="A0A6N7PTY2"/>
<protein>
    <recommendedName>
        <fullName evidence="4">NHLP leader peptide family natural product</fullName>
    </recommendedName>
</protein>
<evidence type="ECO:0000256" key="1">
    <source>
        <dbReference type="SAM" id="MobiDB-lite"/>
    </source>
</evidence>
<reference evidence="2 3" key="1">
    <citation type="submission" date="2019-10" db="EMBL/GenBank/DDBJ databases">
        <title>A soil myxobacterium in the family Polyangiaceae.</title>
        <authorList>
            <person name="Li Y."/>
            <person name="Wang J."/>
        </authorList>
    </citation>
    <scope>NUCLEOTIDE SEQUENCE [LARGE SCALE GENOMIC DNA]</scope>
    <source>
        <strain evidence="2 3">DSM 14734</strain>
    </source>
</reference>
<organism evidence="2 3">
    <name type="scientific">Polyangium spumosum</name>
    <dbReference type="NCBI Taxonomy" id="889282"/>
    <lineage>
        <taxon>Bacteria</taxon>
        <taxon>Pseudomonadati</taxon>
        <taxon>Myxococcota</taxon>
        <taxon>Polyangia</taxon>
        <taxon>Polyangiales</taxon>
        <taxon>Polyangiaceae</taxon>
        <taxon>Polyangium</taxon>
    </lineage>
</organism>
<sequence length="106" mass="11384">MKQQHTLNKVQWGFLVAHAWSEASFRKQLEEDPSGTIQRFAQQQFGLELAHDVVLPMDLPLPPMDLGFEDLTQGMGLNAAPGTGTGSGTASGTATAGEVRMEAKSN</sequence>
<accession>A0A6N7PTY2</accession>
<comment type="caution">
    <text evidence="2">The sequence shown here is derived from an EMBL/GenBank/DDBJ whole genome shotgun (WGS) entry which is preliminary data.</text>
</comment>